<keyword evidence="2 7" id="KW-0812">Transmembrane</keyword>
<dbReference type="PATRIC" id="fig|265726.11.peg.2413"/>
<dbReference type="PANTHER" id="PTHR38766:SF1">
    <property type="entry name" value="FLAGELLAR PROTEIN FLIO"/>
    <property type="match status" value="1"/>
</dbReference>
<proteinExistence type="inferred from homology"/>
<evidence type="ECO:0000256" key="3">
    <source>
        <dbReference type="ARBA" id="ARBA00022989"/>
    </source>
</evidence>
<sequence length="130" mass="13775">MKALKSTLLAGLALSSQPVWAAGAPELDMGATIGSLLLVLVLIVFLAWLLRRMKLPGVSGGENGLQIVRQVVVGQRERIVLVQVGDEQLLIGVTPQNISMLTKLETPLPVSAGAGNGEFAQQLGKLLKRQ</sequence>
<dbReference type="Pfam" id="PF04347">
    <property type="entry name" value="FliO"/>
    <property type="match status" value="1"/>
</dbReference>
<accession>A0A0F5VGB6</accession>
<evidence type="ECO:0000256" key="6">
    <source>
        <dbReference type="ARBA" id="ARBA00037937"/>
    </source>
</evidence>
<dbReference type="AlphaFoldDB" id="A0A0F5VGB6"/>
<comment type="similarity">
    <text evidence="6 7">Belongs to the FliO/MopB family.</text>
</comment>
<feature type="signal peptide" evidence="8">
    <location>
        <begin position="1"/>
        <end position="21"/>
    </location>
</feature>
<dbReference type="GO" id="GO:0005886">
    <property type="term" value="C:plasma membrane"/>
    <property type="evidence" value="ECO:0007669"/>
    <property type="project" value="UniProtKB-SubCell"/>
</dbReference>
<organism evidence="9 10">
    <name type="scientific">Photobacterium halotolerans</name>
    <dbReference type="NCBI Taxonomy" id="265726"/>
    <lineage>
        <taxon>Bacteria</taxon>
        <taxon>Pseudomonadati</taxon>
        <taxon>Pseudomonadota</taxon>
        <taxon>Gammaproteobacteria</taxon>
        <taxon>Vibrionales</taxon>
        <taxon>Vibrionaceae</taxon>
        <taxon>Photobacterium</taxon>
    </lineage>
</organism>
<evidence type="ECO:0000313" key="9">
    <source>
        <dbReference type="EMBL" id="KKD01154.1"/>
    </source>
</evidence>
<evidence type="ECO:0000256" key="4">
    <source>
        <dbReference type="ARBA" id="ARBA00023136"/>
    </source>
</evidence>
<keyword evidence="1 7" id="KW-1003">Cell membrane</keyword>
<feature type="transmembrane region" description="Helical" evidence="7">
    <location>
        <begin position="31"/>
        <end position="50"/>
    </location>
</feature>
<evidence type="ECO:0000313" key="10">
    <source>
        <dbReference type="Proteomes" id="UP000033633"/>
    </source>
</evidence>
<dbReference type="EMBL" id="JWYV01000002">
    <property type="protein sequence ID" value="KKD01154.1"/>
    <property type="molecule type" value="Genomic_DNA"/>
</dbReference>
<keyword evidence="5 7" id="KW-0975">Bacterial flagellum</keyword>
<dbReference type="NCBIfam" id="TIGR03500">
    <property type="entry name" value="FliO_TIGR"/>
    <property type="match status" value="1"/>
</dbReference>
<keyword evidence="3 7" id="KW-1133">Transmembrane helix</keyword>
<keyword evidence="8" id="KW-0732">Signal</keyword>
<evidence type="ECO:0000256" key="1">
    <source>
        <dbReference type="ARBA" id="ARBA00022475"/>
    </source>
</evidence>
<keyword evidence="4 7" id="KW-0472">Membrane</keyword>
<dbReference type="GO" id="GO:0044781">
    <property type="term" value="P:bacterial-type flagellum organization"/>
    <property type="evidence" value="ECO:0007669"/>
    <property type="project" value="UniProtKB-UniRule"/>
</dbReference>
<dbReference type="Proteomes" id="UP000033633">
    <property type="component" value="Unassembled WGS sequence"/>
</dbReference>
<name>A0A0F5VGB6_9GAMM</name>
<dbReference type="RefSeq" id="WP_046219519.1">
    <property type="nucleotide sequence ID" value="NZ_JWYV01000002.1"/>
</dbReference>
<feature type="chain" id="PRO_5002496824" description="Flagellar protein" evidence="8">
    <location>
        <begin position="22"/>
        <end position="130"/>
    </location>
</feature>
<dbReference type="OrthoDB" id="9342590at2"/>
<dbReference type="GO" id="GO:0009425">
    <property type="term" value="C:bacterial-type flagellum basal body"/>
    <property type="evidence" value="ECO:0007669"/>
    <property type="project" value="UniProtKB-SubCell"/>
</dbReference>
<evidence type="ECO:0000256" key="7">
    <source>
        <dbReference type="RuleBase" id="RU362064"/>
    </source>
</evidence>
<dbReference type="InterPro" id="IPR052205">
    <property type="entry name" value="FliO/MopB"/>
</dbReference>
<comment type="subcellular location">
    <subcellularLocation>
        <location evidence="7">Cell membrane</location>
    </subcellularLocation>
    <subcellularLocation>
        <location evidence="7">Bacterial flagellum basal body</location>
    </subcellularLocation>
</comment>
<gene>
    <name evidence="9" type="ORF">KY46_05205</name>
</gene>
<reference evidence="9 10" key="1">
    <citation type="submission" date="2014-12" db="EMBL/GenBank/DDBJ databases">
        <title>Mercury Reductase activity and rhizosphere competence traits in the genome of root associated Photobacterium halotolerans MELD1.</title>
        <authorList>
            <person name="Mathew D.C."/>
            <person name="Huang C.-C."/>
        </authorList>
    </citation>
    <scope>NUCLEOTIDE SEQUENCE [LARGE SCALE GENOMIC DNA]</scope>
    <source>
        <strain evidence="9 10">MELD1</strain>
    </source>
</reference>
<comment type="caution">
    <text evidence="9">The sequence shown here is derived from an EMBL/GenBank/DDBJ whole genome shotgun (WGS) entry which is preliminary data.</text>
</comment>
<evidence type="ECO:0000256" key="2">
    <source>
        <dbReference type="ARBA" id="ARBA00022692"/>
    </source>
</evidence>
<evidence type="ECO:0000256" key="5">
    <source>
        <dbReference type="ARBA" id="ARBA00023143"/>
    </source>
</evidence>
<keyword evidence="10" id="KW-1185">Reference proteome</keyword>
<evidence type="ECO:0000256" key="8">
    <source>
        <dbReference type="SAM" id="SignalP"/>
    </source>
</evidence>
<protein>
    <recommendedName>
        <fullName evidence="7">Flagellar protein</fullName>
    </recommendedName>
</protein>
<dbReference type="InterPro" id="IPR022781">
    <property type="entry name" value="Flagellar_biosynth_FliO"/>
</dbReference>
<dbReference type="PANTHER" id="PTHR38766">
    <property type="entry name" value="FLAGELLAR PROTEIN FLIO"/>
    <property type="match status" value="1"/>
</dbReference>
<dbReference type="STRING" id="265726.KY46_05205"/>